<dbReference type="Pfam" id="PF07683">
    <property type="entry name" value="CobW_C"/>
    <property type="match status" value="1"/>
</dbReference>
<reference evidence="3" key="1">
    <citation type="submission" date="2016-10" db="EMBL/GenBank/DDBJ databases">
        <authorList>
            <person name="Varghese N."/>
            <person name="Submissions S."/>
        </authorList>
    </citation>
    <scope>NUCLEOTIDE SEQUENCE [LARGE SCALE GENOMIC DNA]</scope>
    <source>
        <strain evidence="3">DSM 17044</strain>
    </source>
</reference>
<evidence type="ECO:0000313" key="2">
    <source>
        <dbReference type="EMBL" id="SEM39320.1"/>
    </source>
</evidence>
<accession>A0A1H7XZS5</accession>
<dbReference type="InterPro" id="IPR051927">
    <property type="entry name" value="Zn_Chap_cDPG_Synth"/>
</dbReference>
<keyword evidence="3" id="KW-1185">Reference proteome</keyword>
<organism evidence="2 3">
    <name type="scientific">Stigmatella aurantiaca</name>
    <dbReference type="NCBI Taxonomy" id="41"/>
    <lineage>
        <taxon>Bacteria</taxon>
        <taxon>Pseudomonadati</taxon>
        <taxon>Myxococcota</taxon>
        <taxon>Myxococcia</taxon>
        <taxon>Myxococcales</taxon>
        <taxon>Cystobacterineae</taxon>
        <taxon>Archangiaceae</taxon>
        <taxon>Stigmatella</taxon>
    </lineage>
</organism>
<evidence type="ECO:0000313" key="3">
    <source>
        <dbReference type="Proteomes" id="UP000182719"/>
    </source>
</evidence>
<dbReference type="PANTHER" id="PTHR43603">
    <property type="entry name" value="COBW DOMAIN-CONTAINING PROTEIN DDB_G0274527"/>
    <property type="match status" value="1"/>
</dbReference>
<name>A0A1H7XZS5_STIAU</name>
<evidence type="ECO:0000259" key="1">
    <source>
        <dbReference type="Pfam" id="PF07683"/>
    </source>
</evidence>
<protein>
    <submittedName>
        <fullName evidence="2">Cobalamin synthesis protein cobW C-terminal domain-containing protein</fullName>
    </submittedName>
</protein>
<sequence length="82" mass="9198">MEFADVLVWWAALPRSEWPEEAEVRAELEREVREGPHGDRRQEVVFIIQQADHEAIAAQLEACLLSSNEQAGGSDASSEPPR</sequence>
<dbReference type="AlphaFoldDB" id="A0A1H7XZS5"/>
<dbReference type="EMBL" id="FOAP01000016">
    <property type="protein sequence ID" value="SEM39320.1"/>
    <property type="molecule type" value="Genomic_DNA"/>
</dbReference>
<proteinExistence type="predicted"/>
<dbReference type="PANTHER" id="PTHR43603:SF1">
    <property type="entry name" value="ZINC-REGULATED GTPASE METALLOPROTEIN ACTIVATOR 1"/>
    <property type="match status" value="1"/>
</dbReference>
<feature type="domain" description="CobW C-terminal" evidence="1">
    <location>
        <begin position="12"/>
        <end position="64"/>
    </location>
</feature>
<dbReference type="InterPro" id="IPR011629">
    <property type="entry name" value="CobW-like_C"/>
</dbReference>
<dbReference type="Proteomes" id="UP000182719">
    <property type="component" value="Unassembled WGS sequence"/>
</dbReference>
<gene>
    <name evidence="2" type="ORF">SAMN05444354_11618</name>
</gene>
<dbReference type="SUPFAM" id="SSF90002">
    <property type="entry name" value="Hypothetical protein YjiA, C-terminal domain"/>
    <property type="match status" value="1"/>
</dbReference>